<dbReference type="Pfam" id="PF04854">
    <property type="entry name" value="DUF624"/>
    <property type="match status" value="1"/>
</dbReference>
<dbReference type="RefSeq" id="WP_089854813.1">
    <property type="nucleotide sequence ID" value="NZ_BJWJ01000018.1"/>
</dbReference>
<evidence type="ECO:0000313" key="5">
    <source>
        <dbReference type="Proteomes" id="UP000321773"/>
    </source>
</evidence>
<dbReference type="EMBL" id="FPAI01000019">
    <property type="protein sequence ID" value="SFS93804.1"/>
    <property type="molecule type" value="Genomic_DNA"/>
</dbReference>
<dbReference type="InterPro" id="IPR006938">
    <property type="entry name" value="DUF624"/>
</dbReference>
<name>A0A1I6TXD8_9BACI</name>
<feature type="transmembrane region" description="Helical" evidence="1">
    <location>
        <begin position="146"/>
        <end position="169"/>
    </location>
</feature>
<feature type="transmembrane region" description="Helical" evidence="1">
    <location>
        <begin position="102"/>
        <end position="125"/>
    </location>
</feature>
<dbReference type="AlphaFoldDB" id="A0A1I6TXD8"/>
<reference evidence="3 4" key="1">
    <citation type="submission" date="2016-10" db="EMBL/GenBank/DDBJ databases">
        <authorList>
            <person name="de Groot N.N."/>
        </authorList>
    </citation>
    <scope>NUCLEOTIDE SEQUENCE [LARGE SCALE GENOMIC DNA]</scope>
    <source>
        <strain evidence="3 4">DSM 17074</strain>
    </source>
</reference>
<keyword evidence="1" id="KW-0812">Transmembrane</keyword>
<feature type="transmembrane region" description="Helical" evidence="1">
    <location>
        <begin position="20"/>
        <end position="43"/>
    </location>
</feature>
<feature type="transmembrane region" description="Helical" evidence="1">
    <location>
        <begin position="69"/>
        <end position="90"/>
    </location>
</feature>
<dbReference type="STRING" id="306541.SAMN05421668_11911"/>
<reference evidence="2 5" key="2">
    <citation type="submission" date="2019-07" db="EMBL/GenBank/DDBJ databases">
        <title>Whole genome shotgun sequence of Halolactibacillus miurensis NBRC 100873.</title>
        <authorList>
            <person name="Hosoyama A."/>
            <person name="Uohara A."/>
            <person name="Ohji S."/>
            <person name="Ichikawa N."/>
        </authorList>
    </citation>
    <scope>NUCLEOTIDE SEQUENCE [LARGE SCALE GENOMIC DNA]</scope>
    <source>
        <strain evidence="2 5">NBRC 100873</strain>
    </source>
</reference>
<organism evidence="3 4">
    <name type="scientific">Halolactibacillus miurensis</name>
    <dbReference type="NCBI Taxonomy" id="306541"/>
    <lineage>
        <taxon>Bacteria</taxon>
        <taxon>Bacillati</taxon>
        <taxon>Bacillota</taxon>
        <taxon>Bacilli</taxon>
        <taxon>Bacillales</taxon>
        <taxon>Bacillaceae</taxon>
        <taxon>Halolactibacillus</taxon>
    </lineage>
</organism>
<protein>
    <submittedName>
        <fullName evidence="3">Uncharacterized membrane protein YesL</fullName>
    </submittedName>
</protein>
<sequence>MSNKIQMVAGWLSQFIILNVLWFIFTVLGLGVLGFMPATVAVFSVSRDLINRKEGVSIPVYFFRYYKKMFLLSNGFGVLFALLGYIGYVNFKFIPFFYPENIQVYLMGIFIAGAVVLTLTFINLFSVMAHYDLKGFQYVKNAFSLVFAEPGLMLMQLFWIVAYALILIFLPKVTIFIGVSMFSYLIMSIHLSRFERIKRKNEAKAMLLNA</sequence>
<feature type="transmembrane region" description="Helical" evidence="1">
    <location>
        <begin position="175"/>
        <end position="194"/>
    </location>
</feature>
<evidence type="ECO:0000313" key="3">
    <source>
        <dbReference type="EMBL" id="SFS93804.1"/>
    </source>
</evidence>
<gene>
    <name evidence="2" type="primary">yteU</name>
    <name evidence="2" type="ORF">HMI01_18030</name>
    <name evidence="3" type="ORF">SAMN05421668_11911</name>
</gene>
<dbReference type="Proteomes" id="UP000199139">
    <property type="component" value="Unassembled WGS sequence"/>
</dbReference>
<evidence type="ECO:0000313" key="2">
    <source>
        <dbReference type="EMBL" id="GEM04815.1"/>
    </source>
</evidence>
<keyword evidence="1" id="KW-0472">Membrane</keyword>
<accession>A0A1I6TXD8</accession>
<keyword evidence="1" id="KW-1133">Transmembrane helix</keyword>
<dbReference type="Proteomes" id="UP000321773">
    <property type="component" value="Unassembled WGS sequence"/>
</dbReference>
<proteinExistence type="predicted"/>
<dbReference type="EMBL" id="BJWJ01000018">
    <property type="protein sequence ID" value="GEM04815.1"/>
    <property type="molecule type" value="Genomic_DNA"/>
</dbReference>
<evidence type="ECO:0000313" key="4">
    <source>
        <dbReference type="Proteomes" id="UP000199139"/>
    </source>
</evidence>
<dbReference type="OrthoDB" id="2717960at2"/>
<evidence type="ECO:0000256" key="1">
    <source>
        <dbReference type="SAM" id="Phobius"/>
    </source>
</evidence>
<keyword evidence="5" id="KW-1185">Reference proteome</keyword>